<evidence type="ECO:0000256" key="6">
    <source>
        <dbReference type="SAM" id="Phobius"/>
    </source>
</evidence>
<gene>
    <name evidence="8" type="ORF">GH984_10065</name>
</gene>
<dbReference type="PANTHER" id="PTHR47371:SF3">
    <property type="entry name" value="PHOSPHOGLYCEROL TRANSFERASE I"/>
    <property type="match status" value="1"/>
</dbReference>
<dbReference type="AlphaFoldDB" id="A0A6N7QRH3"/>
<dbReference type="SUPFAM" id="SSF53649">
    <property type="entry name" value="Alkaline phosphatase-like"/>
    <property type="match status" value="1"/>
</dbReference>
<evidence type="ECO:0000256" key="5">
    <source>
        <dbReference type="ARBA" id="ARBA00023136"/>
    </source>
</evidence>
<keyword evidence="2" id="KW-1003">Cell membrane</keyword>
<protein>
    <submittedName>
        <fullName evidence="8">Sulfatase-like hydrolase/transferase</fullName>
    </submittedName>
</protein>
<dbReference type="GO" id="GO:0005886">
    <property type="term" value="C:plasma membrane"/>
    <property type="evidence" value="ECO:0007669"/>
    <property type="project" value="UniProtKB-SubCell"/>
</dbReference>
<evidence type="ECO:0000256" key="3">
    <source>
        <dbReference type="ARBA" id="ARBA00022692"/>
    </source>
</evidence>
<feature type="transmembrane region" description="Helical" evidence="6">
    <location>
        <begin position="12"/>
        <end position="33"/>
    </location>
</feature>
<dbReference type="InterPro" id="IPR000917">
    <property type="entry name" value="Sulfatase_N"/>
</dbReference>
<feature type="transmembrane region" description="Helical" evidence="6">
    <location>
        <begin position="54"/>
        <end position="80"/>
    </location>
</feature>
<keyword evidence="9" id="KW-1185">Reference proteome</keyword>
<evidence type="ECO:0000256" key="4">
    <source>
        <dbReference type="ARBA" id="ARBA00022989"/>
    </source>
</evidence>
<organism evidence="8 9">
    <name type="scientific">Spiribacter salilacus</name>
    <dbReference type="NCBI Taxonomy" id="2664894"/>
    <lineage>
        <taxon>Bacteria</taxon>
        <taxon>Pseudomonadati</taxon>
        <taxon>Pseudomonadota</taxon>
        <taxon>Gammaproteobacteria</taxon>
        <taxon>Chromatiales</taxon>
        <taxon>Ectothiorhodospiraceae</taxon>
        <taxon>Spiribacter</taxon>
    </lineage>
</organism>
<dbReference type="GO" id="GO:0016787">
    <property type="term" value="F:hydrolase activity"/>
    <property type="evidence" value="ECO:0007669"/>
    <property type="project" value="UniProtKB-KW"/>
</dbReference>
<dbReference type="InterPro" id="IPR050448">
    <property type="entry name" value="OpgB/LTA_synthase_biosynth"/>
</dbReference>
<sequence length="541" mass="60531">MTTHWNTATMRVVAWVIASGMAAFALSVVLQDFHLVYRGQARIVESILSTLPAIWLFVSLASFIYWPIAAAMMLLAIYVLSEIHSLKYATTGEPLIWSDLTAFDNAGIVLHYLTPLHVVVLSGFFVILLIIGVGFRARLVQVSRPALVVAVLLFPLVFHPPLARTSETISEPIATLFETAGVEYHSWNWSLNVKQNGLLWHLLQTSQRSMPRAPTAEQAAHYQELMARKDHSAVVDEVILVFCEACWHQDYHFSDNFQPLVDRGFQQFRAISPTFGGGTVNGAFELITGLPANGALNGIIYQEYAEDIRADAHTLPAALADSGFATLSAHNNSSEFWRRDEVVPKLGFDRFIGLEQMGEQHAGWTRDYVLYDTALALRDQISGPKFFFLTTVYTHGPYTVNNDFGERDFAYKLQTSIKDLVAFTDTVLADNPDALVMVVGDHKPALNRYFRRHGILARAPRGDVPVYAYHSDDARLASMINRAEGKPFFCVAKALNHEFLGATVPAFEFSKDNRLCSKPAAQDNKALTQAYPDWLFHRILF</sequence>
<evidence type="ECO:0000256" key="2">
    <source>
        <dbReference type="ARBA" id="ARBA00022475"/>
    </source>
</evidence>
<keyword evidence="8" id="KW-0378">Hydrolase</keyword>
<dbReference type="Gene3D" id="3.40.720.10">
    <property type="entry name" value="Alkaline Phosphatase, subunit A"/>
    <property type="match status" value="1"/>
</dbReference>
<dbReference type="InterPro" id="IPR017850">
    <property type="entry name" value="Alkaline_phosphatase_core_sf"/>
</dbReference>
<dbReference type="GO" id="GO:0016740">
    <property type="term" value="F:transferase activity"/>
    <property type="evidence" value="ECO:0007669"/>
    <property type="project" value="UniProtKB-KW"/>
</dbReference>
<comment type="subcellular location">
    <subcellularLocation>
        <location evidence="1">Cell membrane</location>
        <topology evidence="1">Multi-pass membrane protein</topology>
    </subcellularLocation>
</comment>
<feature type="transmembrane region" description="Helical" evidence="6">
    <location>
        <begin position="145"/>
        <end position="162"/>
    </location>
</feature>
<feature type="transmembrane region" description="Helical" evidence="6">
    <location>
        <begin position="109"/>
        <end position="133"/>
    </location>
</feature>
<dbReference type="PANTHER" id="PTHR47371">
    <property type="entry name" value="LIPOTEICHOIC ACID SYNTHASE"/>
    <property type="match status" value="1"/>
</dbReference>
<dbReference type="Proteomes" id="UP000433788">
    <property type="component" value="Unassembled WGS sequence"/>
</dbReference>
<evidence type="ECO:0000313" key="9">
    <source>
        <dbReference type="Proteomes" id="UP000433788"/>
    </source>
</evidence>
<proteinExistence type="predicted"/>
<accession>A0A6N7QRH3</accession>
<evidence type="ECO:0000256" key="1">
    <source>
        <dbReference type="ARBA" id="ARBA00004651"/>
    </source>
</evidence>
<dbReference type="EMBL" id="WJPP01000005">
    <property type="protein sequence ID" value="MRH79046.1"/>
    <property type="molecule type" value="Genomic_DNA"/>
</dbReference>
<reference evidence="8 9" key="1">
    <citation type="submission" date="2019-11" db="EMBL/GenBank/DDBJ databases">
        <authorList>
            <person name="Zhang X.Y."/>
        </authorList>
    </citation>
    <scope>NUCLEOTIDE SEQUENCE [LARGE SCALE GENOMIC DNA]</scope>
    <source>
        <strain evidence="8 9">C176</strain>
    </source>
</reference>
<dbReference type="Pfam" id="PF00884">
    <property type="entry name" value="Sulfatase"/>
    <property type="match status" value="1"/>
</dbReference>
<name>A0A6N7QRH3_9GAMM</name>
<evidence type="ECO:0000259" key="7">
    <source>
        <dbReference type="Pfam" id="PF00884"/>
    </source>
</evidence>
<keyword evidence="8" id="KW-0808">Transferase</keyword>
<feature type="domain" description="Sulfatase N-terminal" evidence="7">
    <location>
        <begin position="238"/>
        <end position="450"/>
    </location>
</feature>
<keyword evidence="3 6" id="KW-0812">Transmembrane</keyword>
<keyword evidence="5 6" id="KW-0472">Membrane</keyword>
<comment type="caution">
    <text evidence="8">The sequence shown here is derived from an EMBL/GenBank/DDBJ whole genome shotgun (WGS) entry which is preliminary data.</text>
</comment>
<keyword evidence="4 6" id="KW-1133">Transmembrane helix</keyword>
<evidence type="ECO:0000313" key="8">
    <source>
        <dbReference type="EMBL" id="MRH79046.1"/>
    </source>
</evidence>